<evidence type="ECO:0000259" key="8">
    <source>
        <dbReference type="PROSITE" id="PS50928"/>
    </source>
</evidence>
<dbReference type="PROSITE" id="PS50928">
    <property type="entry name" value="ABC_TM1"/>
    <property type="match status" value="1"/>
</dbReference>
<evidence type="ECO:0000256" key="2">
    <source>
        <dbReference type="ARBA" id="ARBA00022448"/>
    </source>
</evidence>
<reference evidence="9 10" key="1">
    <citation type="submission" date="2016-11" db="EMBL/GenBank/DDBJ databases">
        <authorList>
            <person name="Jaros S."/>
            <person name="Januszkiewicz K."/>
            <person name="Wedrychowicz H."/>
        </authorList>
    </citation>
    <scope>NUCLEOTIDE SEQUENCE [LARGE SCALE GENOMIC DNA]</scope>
    <source>
        <strain evidence="9 10">GAS138</strain>
    </source>
</reference>
<dbReference type="RefSeq" id="WP_079602674.1">
    <property type="nucleotide sequence ID" value="NZ_LT670817.1"/>
</dbReference>
<dbReference type="Pfam" id="PF00528">
    <property type="entry name" value="BPD_transp_1"/>
    <property type="match status" value="1"/>
</dbReference>
<dbReference type="OrthoDB" id="9786495at2"/>
<feature type="transmembrane region" description="Helical" evidence="7">
    <location>
        <begin position="221"/>
        <end position="240"/>
    </location>
</feature>
<keyword evidence="5 7" id="KW-1133">Transmembrane helix</keyword>
<proteinExistence type="inferred from homology"/>
<evidence type="ECO:0000313" key="9">
    <source>
        <dbReference type="EMBL" id="SHH11291.1"/>
    </source>
</evidence>
<dbReference type="InterPro" id="IPR035906">
    <property type="entry name" value="MetI-like_sf"/>
</dbReference>
<dbReference type="CDD" id="cd06261">
    <property type="entry name" value="TM_PBP2"/>
    <property type="match status" value="1"/>
</dbReference>
<feature type="transmembrane region" description="Helical" evidence="7">
    <location>
        <begin position="175"/>
        <end position="201"/>
    </location>
</feature>
<dbReference type="Gene3D" id="1.10.3720.10">
    <property type="entry name" value="MetI-like"/>
    <property type="match status" value="1"/>
</dbReference>
<dbReference type="InterPro" id="IPR000515">
    <property type="entry name" value="MetI-like"/>
</dbReference>
<keyword evidence="6 7" id="KW-0472">Membrane</keyword>
<evidence type="ECO:0000256" key="4">
    <source>
        <dbReference type="ARBA" id="ARBA00022692"/>
    </source>
</evidence>
<evidence type="ECO:0000256" key="3">
    <source>
        <dbReference type="ARBA" id="ARBA00022475"/>
    </source>
</evidence>
<comment type="subcellular location">
    <subcellularLocation>
        <location evidence="1 7">Cell membrane</location>
        <topology evidence="1 7">Multi-pass membrane protein</topology>
    </subcellularLocation>
</comment>
<evidence type="ECO:0000313" key="10">
    <source>
        <dbReference type="Proteomes" id="UP000189796"/>
    </source>
</evidence>
<feature type="domain" description="ABC transmembrane type-1" evidence="8">
    <location>
        <begin position="60"/>
        <end position="241"/>
    </location>
</feature>
<feature type="transmembrane region" description="Helical" evidence="7">
    <location>
        <begin position="61"/>
        <end position="88"/>
    </location>
</feature>
<evidence type="ECO:0000256" key="7">
    <source>
        <dbReference type="RuleBase" id="RU363032"/>
    </source>
</evidence>
<keyword evidence="2 7" id="KW-0813">Transport</keyword>
<name>A0A1M5QBT4_9BRAD</name>
<dbReference type="Proteomes" id="UP000189796">
    <property type="component" value="Chromosome I"/>
</dbReference>
<evidence type="ECO:0000256" key="1">
    <source>
        <dbReference type="ARBA" id="ARBA00004651"/>
    </source>
</evidence>
<comment type="similarity">
    <text evidence="7">Belongs to the binding-protein-dependent transport system permease family.</text>
</comment>
<feature type="transmembrane region" description="Helical" evidence="7">
    <location>
        <begin position="12"/>
        <end position="32"/>
    </location>
</feature>
<gene>
    <name evidence="9" type="ORF">SAMN05443248_3725</name>
</gene>
<dbReference type="EMBL" id="LT670817">
    <property type="protein sequence ID" value="SHH11291.1"/>
    <property type="molecule type" value="Genomic_DNA"/>
</dbReference>
<dbReference type="GO" id="GO:0005886">
    <property type="term" value="C:plasma membrane"/>
    <property type="evidence" value="ECO:0007669"/>
    <property type="project" value="UniProtKB-SubCell"/>
</dbReference>
<keyword evidence="4 7" id="KW-0812">Transmembrane</keyword>
<sequence length="263" mass="28095">MSATRVRPQSFGSMLVVLAGALIVWEICVHLFQIRAFVLPAPSAIALEIAERPNFYLKHSLFTMGTTLAGFFLSVVLGVTLAVGIVSFSIIDRVFFTLLIAVNSVPKVAMAPLFVIWLGTGAEPKVAVTLLIAIFSIVIDTVLGLRSVEPDMLALARSAGATRMQTLLKIRFPNALASMFAGMKVAISFALVGAIVGEFVAGDRGLGFVILSSQGMFETTSVFASLCILGLLGSALFFAVEAAERRILPWHVSQRLEAGGHRP</sequence>
<keyword evidence="3" id="KW-1003">Cell membrane</keyword>
<evidence type="ECO:0000256" key="5">
    <source>
        <dbReference type="ARBA" id="ARBA00022989"/>
    </source>
</evidence>
<feature type="transmembrane region" description="Helical" evidence="7">
    <location>
        <begin position="95"/>
        <end position="120"/>
    </location>
</feature>
<organism evidence="9 10">
    <name type="scientific">Bradyrhizobium erythrophlei</name>
    <dbReference type="NCBI Taxonomy" id="1437360"/>
    <lineage>
        <taxon>Bacteria</taxon>
        <taxon>Pseudomonadati</taxon>
        <taxon>Pseudomonadota</taxon>
        <taxon>Alphaproteobacteria</taxon>
        <taxon>Hyphomicrobiales</taxon>
        <taxon>Nitrobacteraceae</taxon>
        <taxon>Bradyrhizobium</taxon>
    </lineage>
</organism>
<dbReference type="PANTHER" id="PTHR30151">
    <property type="entry name" value="ALKANE SULFONATE ABC TRANSPORTER-RELATED, MEMBRANE SUBUNIT"/>
    <property type="match status" value="1"/>
</dbReference>
<protein>
    <submittedName>
        <fullName evidence="9">NitT/TauT family transport system permease protein</fullName>
    </submittedName>
</protein>
<accession>A0A1M5QBT4</accession>
<dbReference type="PANTHER" id="PTHR30151:SF20">
    <property type="entry name" value="ABC TRANSPORTER PERMEASE PROTEIN HI_0355-RELATED"/>
    <property type="match status" value="1"/>
</dbReference>
<dbReference type="SUPFAM" id="SSF161098">
    <property type="entry name" value="MetI-like"/>
    <property type="match status" value="1"/>
</dbReference>
<feature type="transmembrane region" description="Helical" evidence="7">
    <location>
        <begin position="126"/>
        <end position="145"/>
    </location>
</feature>
<dbReference type="AlphaFoldDB" id="A0A1M5QBT4"/>
<dbReference type="GO" id="GO:0055085">
    <property type="term" value="P:transmembrane transport"/>
    <property type="evidence" value="ECO:0007669"/>
    <property type="project" value="InterPro"/>
</dbReference>
<evidence type="ECO:0000256" key="6">
    <source>
        <dbReference type="ARBA" id="ARBA00023136"/>
    </source>
</evidence>